<dbReference type="InterPro" id="IPR005135">
    <property type="entry name" value="Endo/exonuclease/phosphatase"/>
</dbReference>
<keyword evidence="7" id="KW-0862">Zinc</keyword>
<evidence type="ECO:0000256" key="7">
    <source>
        <dbReference type="ARBA" id="ARBA00022833"/>
    </source>
</evidence>
<evidence type="ECO:0000256" key="6">
    <source>
        <dbReference type="ARBA" id="ARBA00022801"/>
    </source>
</evidence>
<evidence type="ECO:0000256" key="8">
    <source>
        <dbReference type="PROSITE-ProRule" id="PRU00175"/>
    </source>
</evidence>
<protein>
    <submittedName>
        <fullName evidence="10">Deoxyribonuclease gamma</fullName>
    </submittedName>
</protein>
<dbReference type="SMART" id="SM00476">
    <property type="entry name" value="DNaseIc"/>
    <property type="match status" value="1"/>
</dbReference>
<gene>
    <name evidence="10" type="ORF">C0J50_1821</name>
</gene>
<evidence type="ECO:0000256" key="2">
    <source>
        <dbReference type="ARBA" id="ARBA00022722"/>
    </source>
</evidence>
<dbReference type="Pfam" id="PF15227">
    <property type="entry name" value="zf-C3HC4_4"/>
    <property type="match status" value="1"/>
</dbReference>
<dbReference type="GO" id="GO:0005634">
    <property type="term" value="C:nucleus"/>
    <property type="evidence" value="ECO:0007669"/>
    <property type="project" value="TreeGrafter"/>
</dbReference>
<reference evidence="10" key="1">
    <citation type="submission" date="2018-07" db="EMBL/GenBank/DDBJ databases">
        <title>Comparative genomics of catfishes provides insights into carnivory and benthic adaptation.</title>
        <authorList>
            <person name="Zhang Y."/>
            <person name="Wang D."/>
            <person name="Peng Z."/>
            <person name="Zheng S."/>
            <person name="Shao F."/>
            <person name="Tao W."/>
        </authorList>
    </citation>
    <scope>NUCLEOTIDE SEQUENCE</scope>
    <source>
        <strain evidence="10">Chongqing</strain>
    </source>
</reference>
<evidence type="ECO:0000256" key="5">
    <source>
        <dbReference type="ARBA" id="ARBA00022771"/>
    </source>
</evidence>
<dbReference type="AlphaFoldDB" id="A0AAD5F8Q4"/>
<dbReference type="GO" id="GO:0004530">
    <property type="term" value="F:deoxyribonuclease I activity"/>
    <property type="evidence" value="ECO:0007669"/>
    <property type="project" value="TreeGrafter"/>
</dbReference>
<dbReference type="Gene3D" id="3.30.40.10">
    <property type="entry name" value="Zinc/RING finger domain, C3HC4 (zinc finger)"/>
    <property type="match status" value="1"/>
</dbReference>
<keyword evidence="5 8" id="KW-0863">Zinc-finger</keyword>
<keyword evidence="3" id="KW-0479">Metal-binding</keyword>
<keyword evidence="2" id="KW-0540">Nuclease</keyword>
<name>A0AAD5F8Q4_SILAS</name>
<dbReference type="PRINTS" id="PR00130">
    <property type="entry name" value="DNASEI"/>
</dbReference>
<dbReference type="SUPFAM" id="SSF56219">
    <property type="entry name" value="DNase I-like"/>
    <property type="match status" value="1"/>
</dbReference>
<evidence type="ECO:0000256" key="1">
    <source>
        <dbReference type="ARBA" id="ARBA00007359"/>
    </source>
</evidence>
<dbReference type="InterPro" id="IPR036691">
    <property type="entry name" value="Endo/exonu/phosph_ase_sf"/>
</dbReference>
<keyword evidence="11" id="KW-1185">Reference proteome</keyword>
<feature type="non-terminal residue" evidence="10">
    <location>
        <position position="1"/>
    </location>
</feature>
<dbReference type="InterPro" id="IPR013083">
    <property type="entry name" value="Znf_RING/FYVE/PHD"/>
</dbReference>
<proteinExistence type="inferred from homology"/>
<dbReference type="SUPFAM" id="SSF57850">
    <property type="entry name" value="RING/U-box"/>
    <property type="match status" value="1"/>
</dbReference>
<evidence type="ECO:0000256" key="3">
    <source>
        <dbReference type="ARBA" id="ARBA00022723"/>
    </source>
</evidence>
<feature type="domain" description="RING-type" evidence="9">
    <location>
        <begin position="8"/>
        <end position="51"/>
    </location>
</feature>
<dbReference type="PANTHER" id="PTHR11371">
    <property type="entry name" value="DEOXYRIBONUCLEASE"/>
    <property type="match status" value="1"/>
</dbReference>
<evidence type="ECO:0000313" key="11">
    <source>
        <dbReference type="Proteomes" id="UP001205998"/>
    </source>
</evidence>
<dbReference type="InterPro" id="IPR001841">
    <property type="entry name" value="Znf_RING"/>
</dbReference>
<dbReference type="GO" id="GO:0008270">
    <property type="term" value="F:zinc ion binding"/>
    <property type="evidence" value="ECO:0007669"/>
    <property type="project" value="UniProtKB-KW"/>
</dbReference>
<evidence type="ECO:0000259" key="9">
    <source>
        <dbReference type="PROSITE" id="PS50089"/>
    </source>
</evidence>
<dbReference type="InterPro" id="IPR016202">
    <property type="entry name" value="DNase_I"/>
</dbReference>
<sequence length="351" mass="40132">VDQDQFICPVCLDLLKDPVATPCGHSFCMVFLNSFWDQEDPKSVYSCPQCRHTFTPRPDLHRNSMLAEVVEKLKTEVQAASPDHCYAGPGGVECDFCTGRKHKAVKSCLTITRCDLMLVMEIKDAKGKAFPRLISQLNRNYTGPKPEYGYVISQRLGRKTYKEQYAFVYRKKLVSVKSVYQYPDTQPEDVDAFAREPYVVWFSSPNTEIKDFVIIPIHTPPESAVKEIDELYDVYQNVSQHWKAQNFIIMGDFNAACGYVPKKEWRNIRLRSDTSFVWLTGDKLDTSVKESTKCAYDRVVLHGRTMIQAVKPESVEVYDFKTKFGLTEEEALAVSDHFPLCISVNAAKRKT</sequence>
<dbReference type="GO" id="GO:0006308">
    <property type="term" value="P:DNA catabolic process"/>
    <property type="evidence" value="ECO:0007669"/>
    <property type="project" value="InterPro"/>
</dbReference>
<dbReference type="PANTHER" id="PTHR11371:SF32">
    <property type="entry name" value="DEOXYRIBONUCLEASE GAMMA"/>
    <property type="match status" value="1"/>
</dbReference>
<dbReference type="PROSITE" id="PS50089">
    <property type="entry name" value="ZF_RING_2"/>
    <property type="match status" value="1"/>
</dbReference>
<dbReference type="Proteomes" id="UP001205998">
    <property type="component" value="Unassembled WGS sequence"/>
</dbReference>
<comment type="similarity">
    <text evidence="1">Belongs to the DNase I family.</text>
</comment>
<comment type="caution">
    <text evidence="10">The sequence shown here is derived from an EMBL/GenBank/DDBJ whole genome shotgun (WGS) entry which is preliminary data.</text>
</comment>
<dbReference type="EMBL" id="MU591762">
    <property type="protein sequence ID" value="KAI5607510.1"/>
    <property type="molecule type" value="Genomic_DNA"/>
</dbReference>
<organism evidence="10 11">
    <name type="scientific">Silurus asotus</name>
    <name type="common">Amur catfish</name>
    <name type="synonym">Parasilurus asotus</name>
    <dbReference type="NCBI Taxonomy" id="30991"/>
    <lineage>
        <taxon>Eukaryota</taxon>
        <taxon>Metazoa</taxon>
        <taxon>Chordata</taxon>
        <taxon>Craniata</taxon>
        <taxon>Vertebrata</taxon>
        <taxon>Euteleostomi</taxon>
        <taxon>Actinopterygii</taxon>
        <taxon>Neopterygii</taxon>
        <taxon>Teleostei</taxon>
        <taxon>Ostariophysi</taxon>
        <taxon>Siluriformes</taxon>
        <taxon>Siluridae</taxon>
        <taxon>Silurus</taxon>
    </lineage>
</organism>
<dbReference type="GO" id="GO:0003677">
    <property type="term" value="F:DNA binding"/>
    <property type="evidence" value="ECO:0007669"/>
    <property type="project" value="TreeGrafter"/>
</dbReference>
<dbReference type="CDD" id="cd10282">
    <property type="entry name" value="DNase1"/>
    <property type="match status" value="1"/>
</dbReference>
<accession>A0AAD5F8Q4</accession>
<evidence type="ECO:0000313" key="10">
    <source>
        <dbReference type="EMBL" id="KAI5607510.1"/>
    </source>
</evidence>
<dbReference type="SMART" id="SM00184">
    <property type="entry name" value="RING"/>
    <property type="match status" value="1"/>
</dbReference>
<keyword evidence="4" id="KW-0255">Endonuclease</keyword>
<evidence type="ECO:0000256" key="4">
    <source>
        <dbReference type="ARBA" id="ARBA00022759"/>
    </source>
</evidence>
<dbReference type="Pfam" id="PF03372">
    <property type="entry name" value="Exo_endo_phos"/>
    <property type="match status" value="1"/>
</dbReference>
<keyword evidence="6" id="KW-0378">Hydrolase</keyword>
<dbReference type="Gene3D" id="3.60.10.10">
    <property type="entry name" value="Endonuclease/exonuclease/phosphatase"/>
    <property type="match status" value="1"/>
</dbReference>